<dbReference type="RefSeq" id="WP_307339552.1">
    <property type="nucleotide sequence ID" value="NZ_JAUSUD010000005.1"/>
</dbReference>
<feature type="compositionally biased region" description="Basic and acidic residues" evidence="1">
    <location>
        <begin position="1"/>
        <end position="16"/>
    </location>
</feature>
<name>A0ABT9ZEW7_9BACI</name>
<gene>
    <name evidence="2" type="ORF">J2S19_001630</name>
</gene>
<proteinExistence type="predicted"/>
<evidence type="ECO:0000313" key="3">
    <source>
        <dbReference type="Proteomes" id="UP001234495"/>
    </source>
</evidence>
<feature type="compositionally biased region" description="Polar residues" evidence="1">
    <location>
        <begin position="17"/>
        <end position="26"/>
    </location>
</feature>
<reference evidence="2 3" key="1">
    <citation type="submission" date="2023-07" db="EMBL/GenBank/DDBJ databases">
        <title>Genomic Encyclopedia of Type Strains, Phase IV (KMG-IV): sequencing the most valuable type-strain genomes for metagenomic binning, comparative biology and taxonomic classification.</title>
        <authorList>
            <person name="Goeker M."/>
        </authorList>
    </citation>
    <scope>NUCLEOTIDE SEQUENCE [LARGE SCALE GENOMIC DNA]</scope>
    <source>
        <strain evidence="2 3">DSM 29005</strain>
    </source>
</reference>
<dbReference type="EMBL" id="JAUSUD010000005">
    <property type="protein sequence ID" value="MDQ0230376.1"/>
    <property type="molecule type" value="Genomic_DNA"/>
</dbReference>
<evidence type="ECO:0000313" key="2">
    <source>
        <dbReference type="EMBL" id="MDQ0230376.1"/>
    </source>
</evidence>
<accession>A0ABT9ZEW7</accession>
<feature type="region of interest" description="Disordered" evidence="1">
    <location>
        <begin position="1"/>
        <end position="71"/>
    </location>
</feature>
<comment type="caution">
    <text evidence="2">The sequence shown here is derived from an EMBL/GenBank/DDBJ whole genome shotgun (WGS) entry which is preliminary data.</text>
</comment>
<keyword evidence="3" id="KW-1185">Reference proteome</keyword>
<sequence>MDREVTPHFDEKKESIINDSLSTSGSKMGIEINADTEFSHEQNPFKQPIKASKSMSQFRELTKGKKVNDKE</sequence>
<organism evidence="2 3">
    <name type="scientific">Metabacillus malikii</name>
    <dbReference type="NCBI Taxonomy" id="1504265"/>
    <lineage>
        <taxon>Bacteria</taxon>
        <taxon>Bacillati</taxon>
        <taxon>Bacillota</taxon>
        <taxon>Bacilli</taxon>
        <taxon>Bacillales</taxon>
        <taxon>Bacillaceae</taxon>
        <taxon>Metabacillus</taxon>
    </lineage>
</organism>
<dbReference type="Proteomes" id="UP001234495">
    <property type="component" value="Unassembled WGS sequence"/>
</dbReference>
<feature type="compositionally biased region" description="Basic and acidic residues" evidence="1">
    <location>
        <begin position="60"/>
        <end position="71"/>
    </location>
</feature>
<evidence type="ECO:0000256" key="1">
    <source>
        <dbReference type="SAM" id="MobiDB-lite"/>
    </source>
</evidence>
<protein>
    <submittedName>
        <fullName evidence="2">Uncharacterized protein</fullName>
    </submittedName>
</protein>